<dbReference type="Proteomes" id="UP000295345">
    <property type="component" value="Unassembled WGS sequence"/>
</dbReference>
<evidence type="ECO:0000313" key="2">
    <source>
        <dbReference type="EMBL" id="TDC76475.1"/>
    </source>
</evidence>
<evidence type="ECO:0008006" key="4">
    <source>
        <dbReference type="Google" id="ProtNLM"/>
    </source>
</evidence>
<name>A0A4V2Y3H6_9ACTN</name>
<gene>
    <name evidence="2" type="ORF">E1283_09760</name>
</gene>
<dbReference type="AlphaFoldDB" id="A0A4V2Y3H6"/>
<proteinExistence type="predicted"/>
<dbReference type="EMBL" id="SMKI01000076">
    <property type="protein sequence ID" value="TDC76475.1"/>
    <property type="molecule type" value="Genomic_DNA"/>
</dbReference>
<evidence type="ECO:0000256" key="1">
    <source>
        <dbReference type="SAM" id="Coils"/>
    </source>
</evidence>
<dbReference type="RefSeq" id="WP_132817541.1">
    <property type="nucleotide sequence ID" value="NZ_SMKI01000076.1"/>
</dbReference>
<comment type="caution">
    <text evidence="2">The sequence shown here is derived from an EMBL/GenBank/DDBJ whole genome shotgun (WGS) entry which is preliminary data.</text>
</comment>
<feature type="coiled-coil region" evidence="1">
    <location>
        <begin position="116"/>
        <end position="171"/>
    </location>
</feature>
<sequence>MTRYLNGDRLPPWSFIAHIIEDIAEEEGKPVKSEIEEALRRLLEEAQQTNTRSHEIHALQERLALADEETRRIKTREKALTEALHDRRRQLVVAKTRCHKLEKNLELQKRAHQAEVIVWRGEYEKLKSEREKLQEEILHLQEALAVARAELIAAEEHCRALENELESAQESHPEHGRQFSLMDVLEATNRTATVPELVALVGDLETQTWREMATELVTSVSQQRDVAEVGSLLASLYKEGLHSHAEAAVPAMVISRPAVDTAALLKHLVAGSLEEPVAALLQASVRLHAPEDIAVMVKSLCVAGLTDQAVVLLGAAATVREVSEVTAVLLHLIDRVPEELINTAVTVVARERLFPELVDLIIDLHRAGLRRNATTLQRVAAAERPASDVAGLIDALLCAELAPEAHSIFWNAQERSTGYLVTLVSAMHTASMHSSAAAILAQAIQRPVWEIAALIVDLRTAGLTDHASDVLVMAVRALPAPSITQLIGCLDERDPWDGAVGHLGAATRVCRAQEAVQMLTALHDCRLTVHADAVFWCTVEERPTGHAAAFLLHLVAAGHPCLSAETLRNHAQRQGVSALAPFILAMDAAGLSSELNAVLLPIMTRPALDAITLMKQMLRIDGTINPSADRINTRLLRCATDSQGVADLINLCMGLEAEGMFSYSSALEYMVMAPHNPMADAFAAELRRIRRKHHPGWWTPAFWKDPVRENR</sequence>
<keyword evidence="1" id="KW-0175">Coiled coil</keyword>
<dbReference type="OrthoDB" id="3474881at2"/>
<keyword evidence="3" id="KW-1185">Reference proteome</keyword>
<accession>A0A4V2Y3H6</accession>
<organism evidence="2 3">
    <name type="scientific">Streptomyces hainanensis</name>
    <dbReference type="NCBI Taxonomy" id="402648"/>
    <lineage>
        <taxon>Bacteria</taxon>
        <taxon>Bacillati</taxon>
        <taxon>Actinomycetota</taxon>
        <taxon>Actinomycetes</taxon>
        <taxon>Kitasatosporales</taxon>
        <taxon>Streptomycetaceae</taxon>
        <taxon>Streptomyces</taxon>
    </lineage>
</organism>
<reference evidence="2 3" key="1">
    <citation type="submission" date="2019-03" db="EMBL/GenBank/DDBJ databases">
        <title>Draft genome sequences of novel Actinobacteria.</title>
        <authorList>
            <person name="Sahin N."/>
            <person name="Ay H."/>
            <person name="Saygin H."/>
        </authorList>
    </citation>
    <scope>NUCLEOTIDE SEQUENCE [LARGE SCALE GENOMIC DNA]</scope>
    <source>
        <strain evidence="2 3">DSM 41900</strain>
    </source>
</reference>
<evidence type="ECO:0000313" key="3">
    <source>
        <dbReference type="Proteomes" id="UP000295345"/>
    </source>
</evidence>
<protein>
    <recommendedName>
        <fullName evidence="4">ATP/GTP-binding protein</fullName>
    </recommendedName>
</protein>